<comment type="subcellular location">
    <subcellularLocation>
        <location evidence="1">Cell membrane</location>
        <topology evidence="1">Multi-pass membrane protein</topology>
    </subcellularLocation>
</comment>
<gene>
    <name evidence="9" type="ORF">NZD89_07480</name>
</gene>
<evidence type="ECO:0000259" key="8">
    <source>
        <dbReference type="PROSITE" id="PS50850"/>
    </source>
</evidence>
<dbReference type="InterPro" id="IPR036259">
    <property type="entry name" value="MFS_trans_sf"/>
</dbReference>
<feature type="transmembrane region" description="Helical" evidence="7">
    <location>
        <begin position="219"/>
        <end position="239"/>
    </location>
</feature>
<evidence type="ECO:0000256" key="2">
    <source>
        <dbReference type="ARBA" id="ARBA00022448"/>
    </source>
</evidence>
<evidence type="ECO:0000256" key="4">
    <source>
        <dbReference type="ARBA" id="ARBA00022692"/>
    </source>
</evidence>
<dbReference type="Pfam" id="PF07690">
    <property type="entry name" value="MFS_1"/>
    <property type="match status" value="1"/>
</dbReference>
<keyword evidence="10" id="KW-1185">Reference proteome</keyword>
<evidence type="ECO:0000256" key="1">
    <source>
        <dbReference type="ARBA" id="ARBA00004651"/>
    </source>
</evidence>
<organism evidence="9 10">
    <name type="scientific">Alicyclobacillus fastidiosus</name>
    <dbReference type="NCBI Taxonomy" id="392011"/>
    <lineage>
        <taxon>Bacteria</taxon>
        <taxon>Bacillati</taxon>
        <taxon>Bacillota</taxon>
        <taxon>Bacilli</taxon>
        <taxon>Bacillales</taxon>
        <taxon>Alicyclobacillaceae</taxon>
        <taxon>Alicyclobacillus</taxon>
    </lineage>
</organism>
<feature type="transmembrane region" description="Helical" evidence="7">
    <location>
        <begin position="346"/>
        <end position="368"/>
    </location>
</feature>
<evidence type="ECO:0000313" key="9">
    <source>
        <dbReference type="EMBL" id="WAH43229.1"/>
    </source>
</evidence>
<dbReference type="EMBL" id="CP104067">
    <property type="protein sequence ID" value="WAH43229.1"/>
    <property type="molecule type" value="Genomic_DNA"/>
</dbReference>
<dbReference type="PROSITE" id="PS50850">
    <property type="entry name" value="MFS"/>
    <property type="match status" value="1"/>
</dbReference>
<keyword evidence="3" id="KW-1003">Cell membrane</keyword>
<feature type="transmembrane region" description="Helical" evidence="7">
    <location>
        <begin position="282"/>
        <end position="303"/>
    </location>
</feature>
<evidence type="ECO:0000256" key="7">
    <source>
        <dbReference type="SAM" id="Phobius"/>
    </source>
</evidence>
<feature type="transmembrane region" description="Helical" evidence="7">
    <location>
        <begin position="108"/>
        <end position="131"/>
    </location>
</feature>
<proteinExistence type="predicted"/>
<accession>A0ABY6ZMA6</accession>
<keyword evidence="4 7" id="KW-0812">Transmembrane</keyword>
<dbReference type="PANTHER" id="PTHR23517">
    <property type="entry name" value="RESISTANCE PROTEIN MDTM, PUTATIVE-RELATED-RELATED"/>
    <property type="match status" value="1"/>
</dbReference>
<feature type="domain" description="Major facilitator superfamily (MFS) profile" evidence="8">
    <location>
        <begin position="18"/>
        <end position="399"/>
    </location>
</feature>
<feature type="transmembrane region" description="Helical" evidence="7">
    <location>
        <begin position="309"/>
        <end position="334"/>
    </location>
</feature>
<evidence type="ECO:0000256" key="3">
    <source>
        <dbReference type="ARBA" id="ARBA00022475"/>
    </source>
</evidence>
<dbReference type="InterPro" id="IPR050171">
    <property type="entry name" value="MFS_Transporters"/>
</dbReference>
<dbReference type="InterPro" id="IPR020846">
    <property type="entry name" value="MFS_dom"/>
</dbReference>
<evidence type="ECO:0000313" key="10">
    <source>
        <dbReference type="Proteomes" id="UP001164761"/>
    </source>
</evidence>
<feature type="transmembrane region" description="Helical" evidence="7">
    <location>
        <begin position="52"/>
        <end position="77"/>
    </location>
</feature>
<dbReference type="InterPro" id="IPR011701">
    <property type="entry name" value="MFS"/>
</dbReference>
<dbReference type="Proteomes" id="UP001164761">
    <property type="component" value="Chromosome"/>
</dbReference>
<feature type="transmembrane region" description="Helical" evidence="7">
    <location>
        <begin position="374"/>
        <end position="395"/>
    </location>
</feature>
<keyword evidence="6 7" id="KW-0472">Membrane</keyword>
<dbReference type="InterPro" id="IPR001958">
    <property type="entry name" value="Tet-R_TetA/multi-R_MdtG-like"/>
</dbReference>
<dbReference type="RefSeq" id="WP_268007108.1">
    <property type="nucleotide sequence ID" value="NZ_BSUT01000001.1"/>
</dbReference>
<dbReference type="PANTHER" id="PTHR23517:SF10">
    <property type="entry name" value="MAJOR FACILITATOR SUPERFAMILY (MFS) PROFILE DOMAIN-CONTAINING PROTEIN"/>
    <property type="match status" value="1"/>
</dbReference>
<evidence type="ECO:0000256" key="5">
    <source>
        <dbReference type="ARBA" id="ARBA00022989"/>
    </source>
</evidence>
<protein>
    <submittedName>
        <fullName evidence="9">MFS transporter</fullName>
    </submittedName>
</protein>
<name>A0ABY6ZMA6_9BACL</name>
<feature type="transmembrane region" description="Helical" evidence="7">
    <location>
        <begin position="171"/>
        <end position="191"/>
    </location>
</feature>
<dbReference type="SUPFAM" id="SSF103473">
    <property type="entry name" value="MFS general substrate transporter"/>
    <property type="match status" value="1"/>
</dbReference>
<feature type="transmembrane region" description="Helical" evidence="7">
    <location>
        <begin position="143"/>
        <end position="165"/>
    </location>
</feature>
<sequence>MIRALSRSKHMQTDIPLVVWLLGLGCLLNVGGLSLLWPVNSIYIHTSLHKSMAVAGMVMMVYSGTGLLGSFIGGWLYDRFGAMRVMVFTLVVSCLVILLPAITPSFAVYVLVMAVFGTSCAIPFPVFNAVVGHAWPAGGRRAFNFLYVSNNLGVAIGTALGGAMASNSFRSVFFGIAVGYASLLLLVVTVLRRPLYEIRAQLRDDAGDSNEGLRAPIPWGGIGILLAGYITAWMVYVQWQSTVSVYMQATGYSLASYSLLWTLNGLIIFLAQPLVSYVTRRFWSLAAHMVGGVILLALSFFFMLFAHNYVMYVIAMLLTTLGEIFVWPAVPAAIAQIAPAGRLGTLQGLVGSAATCGRMIGPVLGGVLYDYAGFHFILLYAIPTLILPVILFLLYHRFTAPHLDEMGPERRF</sequence>
<evidence type="ECO:0000256" key="6">
    <source>
        <dbReference type="ARBA" id="ARBA00023136"/>
    </source>
</evidence>
<feature type="transmembrane region" description="Helical" evidence="7">
    <location>
        <begin position="84"/>
        <end position="102"/>
    </location>
</feature>
<keyword evidence="2" id="KW-0813">Transport</keyword>
<feature type="transmembrane region" description="Helical" evidence="7">
    <location>
        <begin position="251"/>
        <end position="270"/>
    </location>
</feature>
<dbReference type="PROSITE" id="PS51257">
    <property type="entry name" value="PROKAR_LIPOPROTEIN"/>
    <property type="match status" value="1"/>
</dbReference>
<reference evidence="9" key="1">
    <citation type="submission" date="2022-08" db="EMBL/GenBank/DDBJ databases">
        <title>Alicyclobacillus fastidiosus DSM 17978, complete genome.</title>
        <authorList>
            <person name="Wang Q."/>
            <person name="Cai R."/>
            <person name="Wang Z."/>
        </authorList>
    </citation>
    <scope>NUCLEOTIDE SEQUENCE</scope>
    <source>
        <strain evidence="9">DSM 17978</strain>
    </source>
</reference>
<dbReference type="Gene3D" id="1.20.1250.20">
    <property type="entry name" value="MFS general substrate transporter like domains"/>
    <property type="match status" value="1"/>
</dbReference>
<keyword evidence="5 7" id="KW-1133">Transmembrane helix</keyword>
<dbReference type="PRINTS" id="PR01035">
    <property type="entry name" value="TCRTETA"/>
</dbReference>